<comment type="caution">
    <text evidence="2">The sequence shown here is derived from an EMBL/GenBank/DDBJ whole genome shotgun (WGS) entry which is preliminary data.</text>
</comment>
<organism evidence="2 3">
    <name type="scientific">Microbacterium testaceum</name>
    <name type="common">Aureobacterium testaceum</name>
    <name type="synonym">Brevibacterium testaceum</name>
    <dbReference type="NCBI Taxonomy" id="2033"/>
    <lineage>
        <taxon>Bacteria</taxon>
        <taxon>Bacillati</taxon>
        <taxon>Actinomycetota</taxon>
        <taxon>Actinomycetes</taxon>
        <taxon>Micrococcales</taxon>
        <taxon>Microbacteriaceae</taxon>
        <taxon>Microbacterium</taxon>
    </lineage>
</organism>
<gene>
    <name evidence="2" type="ORF">MTE01_30570</name>
</gene>
<feature type="region of interest" description="Disordered" evidence="1">
    <location>
        <begin position="184"/>
        <end position="212"/>
    </location>
</feature>
<evidence type="ECO:0000256" key="1">
    <source>
        <dbReference type="SAM" id="MobiDB-lite"/>
    </source>
</evidence>
<reference evidence="2 3" key="1">
    <citation type="submission" date="2019-06" db="EMBL/GenBank/DDBJ databases">
        <title>Whole genome shotgun sequence of Microbacterium testaceum NBRC 12675.</title>
        <authorList>
            <person name="Hosoyama A."/>
            <person name="Uohara A."/>
            <person name="Ohji S."/>
            <person name="Ichikawa N."/>
        </authorList>
    </citation>
    <scope>NUCLEOTIDE SEQUENCE [LARGE SCALE GENOMIC DNA]</scope>
    <source>
        <strain evidence="2 3">NBRC 12675</strain>
    </source>
</reference>
<evidence type="ECO:0000313" key="3">
    <source>
        <dbReference type="Proteomes" id="UP000319525"/>
    </source>
</evidence>
<feature type="compositionally biased region" description="Basic and acidic residues" evidence="1">
    <location>
        <begin position="60"/>
        <end position="73"/>
    </location>
</feature>
<dbReference type="EMBL" id="BJML01000012">
    <property type="protein sequence ID" value="GEB47112.1"/>
    <property type="molecule type" value="Genomic_DNA"/>
</dbReference>
<protein>
    <submittedName>
        <fullName evidence="2">Uncharacterized protein</fullName>
    </submittedName>
</protein>
<dbReference type="AlphaFoldDB" id="A0A4Y3QPN5"/>
<evidence type="ECO:0000313" key="2">
    <source>
        <dbReference type="EMBL" id="GEB47112.1"/>
    </source>
</evidence>
<sequence>MQTAGSPRATDRIECPLSTRDLSSEITAAPGTSTAVDNRLAHHCTCAIMESQAKPGGDAHTSREDPVPAPRERNNLDMVGMIRVEDGVGDYHVSRIRRASDDLPGDAVITVVHGNREEDAPEAYTKKLEGVAAEIAGRIQEVRDFTARNADALADAVRLLVERNQMSADEARRMTALIDEVGAGASATSAPRPAAPDASASDAAASRSGFGE</sequence>
<proteinExistence type="predicted"/>
<name>A0A4Y3QPN5_MICTE</name>
<dbReference type="Proteomes" id="UP000319525">
    <property type="component" value="Unassembled WGS sequence"/>
</dbReference>
<accession>A0A4Y3QPN5</accession>
<feature type="region of interest" description="Disordered" evidence="1">
    <location>
        <begin position="52"/>
        <end position="73"/>
    </location>
</feature>